<dbReference type="GeneID" id="28972564"/>
<dbReference type="InterPro" id="IPR001199">
    <property type="entry name" value="Cyt_B5-like_heme/steroid-bd"/>
</dbReference>
<dbReference type="Proteomes" id="UP000053890">
    <property type="component" value="Unassembled WGS sequence"/>
</dbReference>
<dbReference type="AlphaFoldDB" id="A0A194S792"/>
<evidence type="ECO:0000256" key="3">
    <source>
        <dbReference type="ARBA" id="ARBA00022723"/>
    </source>
</evidence>
<evidence type="ECO:0000256" key="5">
    <source>
        <dbReference type="ARBA" id="ARBA00023004"/>
    </source>
</evidence>
<dbReference type="GO" id="GO:0004460">
    <property type="term" value="F:L-lactate dehydrogenase (cytochrome) activity"/>
    <property type="evidence" value="ECO:0007669"/>
    <property type="project" value="TreeGrafter"/>
</dbReference>
<dbReference type="InterPro" id="IPR036400">
    <property type="entry name" value="Cyt_B5-like_heme/steroid_sf"/>
</dbReference>
<dbReference type="Gene3D" id="3.20.20.70">
    <property type="entry name" value="Aldolase class I"/>
    <property type="match status" value="1"/>
</dbReference>
<dbReference type="EMBL" id="KQ474076">
    <property type="protein sequence ID" value="KPV76419.1"/>
    <property type="molecule type" value="Genomic_DNA"/>
</dbReference>
<reference evidence="9 10" key="1">
    <citation type="journal article" date="2015" name="Front. Microbiol.">
        <title>Genome sequence of the plant growth promoting endophytic yeast Rhodotorula graminis WP1.</title>
        <authorList>
            <person name="Firrincieli A."/>
            <person name="Otillar R."/>
            <person name="Salamov A."/>
            <person name="Schmutz J."/>
            <person name="Khan Z."/>
            <person name="Redman R.S."/>
            <person name="Fleck N.D."/>
            <person name="Lindquist E."/>
            <person name="Grigoriev I.V."/>
            <person name="Doty S.L."/>
        </authorList>
    </citation>
    <scope>NUCLEOTIDE SEQUENCE [LARGE SCALE GENOMIC DNA]</scope>
    <source>
        <strain evidence="9 10">WP1</strain>
    </source>
</reference>
<dbReference type="SMART" id="SM01117">
    <property type="entry name" value="Cyt-b5"/>
    <property type="match status" value="1"/>
</dbReference>
<feature type="compositionally biased region" description="Low complexity" evidence="6">
    <location>
        <begin position="1"/>
        <end position="10"/>
    </location>
</feature>
<accession>A0A194S792</accession>
<evidence type="ECO:0000256" key="2">
    <source>
        <dbReference type="ARBA" id="ARBA00022617"/>
    </source>
</evidence>
<dbReference type="RefSeq" id="XP_018272468.1">
    <property type="nucleotide sequence ID" value="XM_018412115.1"/>
</dbReference>
<dbReference type="InterPro" id="IPR018506">
    <property type="entry name" value="Cyt_B5_heme-BS"/>
</dbReference>
<dbReference type="SUPFAM" id="SSF55856">
    <property type="entry name" value="Cytochrome b5-like heme/steroid binding domain"/>
    <property type="match status" value="1"/>
</dbReference>
<dbReference type="SUPFAM" id="SSF51395">
    <property type="entry name" value="FMN-linked oxidoreductases"/>
    <property type="match status" value="1"/>
</dbReference>
<dbReference type="Pfam" id="PF00173">
    <property type="entry name" value="Cyt-b5"/>
    <property type="match status" value="1"/>
</dbReference>
<dbReference type="CDD" id="cd02922">
    <property type="entry name" value="FCB2_FMN"/>
    <property type="match status" value="1"/>
</dbReference>
<feature type="domain" description="Cytochrome b5 heme-binding" evidence="7">
    <location>
        <begin position="84"/>
        <end position="162"/>
    </location>
</feature>
<dbReference type="Pfam" id="PF01070">
    <property type="entry name" value="FMN_dh"/>
    <property type="match status" value="1"/>
</dbReference>
<organism evidence="9 10">
    <name type="scientific">Rhodotorula graminis (strain WP1)</name>
    <dbReference type="NCBI Taxonomy" id="578459"/>
    <lineage>
        <taxon>Eukaryota</taxon>
        <taxon>Fungi</taxon>
        <taxon>Dikarya</taxon>
        <taxon>Basidiomycota</taxon>
        <taxon>Pucciniomycotina</taxon>
        <taxon>Microbotryomycetes</taxon>
        <taxon>Sporidiobolales</taxon>
        <taxon>Sporidiobolaceae</taxon>
        <taxon>Rhodotorula</taxon>
    </lineage>
</organism>
<proteinExistence type="predicted"/>
<dbReference type="GO" id="GO:0006089">
    <property type="term" value="P:lactate metabolic process"/>
    <property type="evidence" value="ECO:0007669"/>
    <property type="project" value="TreeGrafter"/>
</dbReference>
<evidence type="ECO:0000313" key="9">
    <source>
        <dbReference type="EMBL" id="KPV76419.1"/>
    </source>
</evidence>
<name>A0A194S792_RHOGW</name>
<keyword evidence="4" id="KW-0560">Oxidoreductase</keyword>
<dbReference type="OrthoDB" id="1925334at2759"/>
<keyword evidence="3" id="KW-0479">Metal-binding</keyword>
<feature type="domain" description="FMN hydroxy acid dehydrogenase" evidence="8">
    <location>
        <begin position="188"/>
        <end position="561"/>
    </location>
</feature>
<dbReference type="PROSITE" id="PS00191">
    <property type="entry name" value="CYTOCHROME_B5_1"/>
    <property type="match status" value="1"/>
</dbReference>
<dbReference type="PANTHER" id="PTHR10578">
    <property type="entry name" value="S -2-HYDROXY-ACID OXIDASE-RELATED"/>
    <property type="match status" value="1"/>
</dbReference>
<dbReference type="InterPro" id="IPR037396">
    <property type="entry name" value="FMN_HAD"/>
</dbReference>
<evidence type="ECO:0000256" key="1">
    <source>
        <dbReference type="ARBA" id="ARBA00001917"/>
    </source>
</evidence>
<dbReference type="PROSITE" id="PS50255">
    <property type="entry name" value="CYTOCHROME_B5_2"/>
    <property type="match status" value="1"/>
</dbReference>
<keyword evidence="2" id="KW-0349">Heme</keyword>
<dbReference type="InterPro" id="IPR037458">
    <property type="entry name" value="L-MDH/L-LDH_FMN-bd"/>
</dbReference>
<keyword evidence="5" id="KW-0408">Iron</keyword>
<evidence type="ECO:0000259" key="7">
    <source>
        <dbReference type="PROSITE" id="PS50255"/>
    </source>
</evidence>
<feature type="compositionally biased region" description="Low complexity" evidence="6">
    <location>
        <begin position="27"/>
        <end position="38"/>
    </location>
</feature>
<dbReference type="InterPro" id="IPR013785">
    <property type="entry name" value="Aldolase_TIM"/>
</dbReference>
<feature type="region of interest" description="Disordered" evidence="6">
    <location>
        <begin position="1"/>
        <end position="38"/>
    </location>
</feature>
<evidence type="ECO:0000256" key="6">
    <source>
        <dbReference type="SAM" id="MobiDB-lite"/>
    </source>
</evidence>
<keyword evidence="10" id="KW-1185">Reference proteome</keyword>
<dbReference type="PROSITE" id="PS51349">
    <property type="entry name" value="FMN_HYDROXY_ACID_DH_2"/>
    <property type="match status" value="1"/>
</dbReference>
<feature type="compositionally biased region" description="Pro residues" evidence="6">
    <location>
        <begin position="11"/>
        <end position="21"/>
    </location>
</feature>
<protein>
    <submittedName>
        <fullName evidence="9">L-mandelate dehydrogenase</fullName>
    </submittedName>
</protein>
<evidence type="ECO:0000256" key="4">
    <source>
        <dbReference type="ARBA" id="ARBA00023002"/>
    </source>
</evidence>
<sequence>MPPRLALRTPAPRPPPLAFHPPRPRPRSTAPRPYASSSSQSFQWGVGAGAALAVATAGLYLYSRSPVLLDAPGRLPVVERRKGERTISAAEVAKHNSRESLWMCIDDEVWDVTNFVDLHPGGAKVMEQNAGKDVTKLFKSLHPPNTLRKFLSEEDNLVGRIAVDEVTKIGGGKNAEDLRIEMARNELRNVDTVVSIDEFEELAQAILSDMAVAYYGTGSETEQTLRDERDAWQRVRFRPRVLRKMRHIDTNTTFCGIPTPLPIFVAPAGLARLGHPDGEQNIVRGVAPHNILQVVSSGASCSIDEIFAVKEPEQNLAWQFYVNSDKELAEQKLKKALELGARAIFVTVDVPVLGKRERDLKLKARSQNYEHPIAAQFKEAGSKVAAFDASVGKRGVSDIPDNAHIDANLNWDDIAWIRERAPGVPIVIKGVGCVEDVELAHQYGADGVVLSTHGGRQLDGARAPLDVLIEVRRKRPELLSKLEVYVDGGARRGTDVVKALCLGARGVGFGRPFLYAQSVYAHEGVSKAVEILEAEVHMAMRLLGANTLADLKPEMVECSFPERWVPE</sequence>
<dbReference type="Gene3D" id="3.10.120.10">
    <property type="entry name" value="Cytochrome b5-like heme/steroid binding domain"/>
    <property type="match status" value="1"/>
</dbReference>
<dbReference type="OMA" id="YEHPIAA"/>
<dbReference type="InterPro" id="IPR000262">
    <property type="entry name" value="FMN-dep_DH"/>
</dbReference>
<dbReference type="STRING" id="578459.A0A194S792"/>
<evidence type="ECO:0000259" key="8">
    <source>
        <dbReference type="PROSITE" id="PS51349"/>
    </source>
</evidence>
<evidence type="ECO:0000313" key="10">
    <source>
        <dbReference type="Proteomes" id="UP000053890"/>
    </source>
</evidence>
<dbReference type="GO" id="GO:0020037">
    <property type="term" value="F:heme binding"/>
    <property type="evidence" value="ECO:0007669"/>
    <property type="project" value="InterPro"/>
</dbReference>
<dbReference type="PANTHER" id="PTHR10578:SF101">
    <property type="entry name" value="L-LACTATE DEHYDROGENASE (CYTOCHROME B2)"/>
    <property type="match status" value="1"/>
</dbReference>
<comment type="cofactor">
    <cofactor evidence="1">
        <name>FMN</name>
        <dbReference type="ChEBI" id="CHEBI:58210"/>
    </cofactor>
</comment>
<gene>
    <name evidence="9" type="ORF">RHOBADRAFT_12942</name>
</gene>
<dbReference type="GO" id="GO:0046872">
    <property type="term" value="F:metal ion binding"/>
    <property type="evidence" value="ECO:0007669"/>
    <property type="project" value="UniProtKB-KW"/>
</dbReference>